<evidence type="ECO:0000256" key="2">
    <source>
        <dbReference type="ARBA" id="ARBA00022692"/>
    </source>
</evidence>
<dbReference type="FunCoup" id="A0A7L4YMR1">
    <property type="interactions" value="1"/>
</dbReference>
<dbReference type="GO" id="GO:0008360">
    <property type="term" value="P:regulation of cell shape"/>
    <property type="evidence" value="ECO:0007669"/>
    <property type="project" value="UniProtKB-KW"/>
</dbReference>
<organism evidence="8 9">
    <name type="scientific">Epidermidibacterium keratini</name>
    <dbReference type="NCBI Taxonomy" id="1891644"/>
    <lineage>
        <taxon>Bacteria</taxon>
        <taxon>Bacillati</taxon>
        <taxon>Actinomycetota</taxon>
        <taxon>Actinomycetes</taxon>
        <taxon>Sporichthyales</taxon>
        <taxon>Sporichthyaceae</taxon>
        <taxon>Epidermidibacterium</taxon>
    </lineage>
</organism>
<evidence type="ECO:0000313" key="8">
    <source>
        <dbReference type="EMBL" id="QHC00436.1"/>
    </source>
</evidence>
<dbReference type="KEGG" id="eke:EK0264_09190"/>
<feature type="transmembrane region" description="Helical" evidence="7">
    <location>
        <begin position="122"/>
        <end position="142"/>
    </location>
</feature>
<dbReference type="RefSeq" id="WP_159544919.1">
    <property type="nucleotide sequence ID" value="NZ_CP047156.1"/>
</dbReference>
<evidence type="ECO:0000256" key="4">
    <source>
        <dbReference type="ARBA" id="ARBA00022989"/>
    </source>
</evidence>
<keyword evidence="3" id="KW-0133">Cell shape</keyword>
<feature type="transmembrane region" description="Helical" evidence="7">
    <location>
        <begin position="194"/>
        <end position="212"/>
    </location>
</feature>
<evidence type="ECO:0000256" key="5">
    <source>
        <dbReference type="ARBA" id="ARBA00023136"/>
    </source>
</evidence>
<evidence type="ECO:0000256" key="6">
    <source>
        <dbReference type="SAM" id="MobiDB-lite"/>
    </source>
</evidence>
<keyword evidence="4 7" id="KW-1133">Transmembrane helix</keyword>
<dbReference type="Pfam" id="PF01098">
    <property type="entry name" value="FTSW_RODA_SPOVE"/>
    <property type="match status" value="1"/>
</dbReference>
<sequence>MTALATSTPGKATAAPAFPKRRNAELAMLIFATVLVIGAQIATDLALTDGLDPQIWLYALGFIGVWGAAHIVVRIVAPYADPILLPCVALLNGLGLVMIRRLDFADEEYAVSEGLPVPDPTANSQIAWMVIGVAMFIALLFVYRDHRTLGKFTFTLGAIGLFLLVLPAILPGAIAPTINGAKIWIRVAGFSIQPGEFAKVALLISFAGYLVAKRDVMSLASKKFLGMEFPRARDLGPIMVVWAVSLLVLMFEKDLGSSLLFFGIFVALLYIATEKLSWVIIGLLMFLGGAFVAYQLFGHVQQRVEAWLDPFGAGDAGYQLRQAMFGLGTGGIFGTGWGNGHPDNVPLPKSDFITAALGEELGLVGLVAILVLYVVIVERGFRTSLLVRDSFGTLLAAGIAFSIGLQVFVIVGGVTGLIPLTGLTTPFLSAGGSSLLANFILIALLVRISDAARRPAARPVTKGNVSEQTLQLNRIDAAKIGTHKKESKARASKAHSAAFTGEPEAELHHGDPADGATEQLDHRPEASGRSAASEPGPPTAEFAPYTDDETPTRHEPGTGDAR</sequence>
<feature type="transmembrane region" description="Helical" evidence="7">
    <location>
        <begin position="83"/>
        <end position="102"/>
    </location>
</feature>
<keyword evidence="5 7" id="KW-0472">Membrane</keyword>
<dbReference type="OrthoDB" id="9812661at2"/>
<feature type="transmembrane region" description="Helical" evidence="7">
    <location>
        <begin position="426"/>
        <end position="446"/>
    </location>
</feature>
<dbReference type="Proteomes" id="UP000463857">
    <property type="component" value="Chromosome"/>
</dbReference>
<feature type="transmembrane region" description="Helical" evidence="7">
    <location>
        <begin position="154"/>
        <end position="174"/>
    </location>
</feature>
<feature type="transmembrane region" description="Helical" evidence="7">
    <location>
        <begin position="55"/>
        <end position="76"/>
    </location>
</feature>
<feature type="compositionally biased region" description="Basic residues" evidence="6">
    <location>
        <begin position="481"/>
        <end position="493"/>
    </location>
</feature>
<dbReference type="InterPro" id="IPR001182">
    <property type="entry name" value="FtsW/RodA"/>
</dbReference>
<gene>
    <name evidence="8" type="ORF">EK0264_09190</name>
</gene>
<feature type="transmembrane region" description="Helical" evidence="7">
    <location>
        <begin position="393"/>
        <end position="420"/>
    </location>
</feature>
<dbReference type="AlphaFoldDB" id="A0A7L4YMR1"/>
<dbReference type="GO" id="GO:0032153">
    <property type="term" value="C:cell division site"/>
    <property type="evidence" value="ECO:0007669"/>
    <property type="project" value="TreeGrafter"/>
</dbReference>
<keyword evidence="9" id="KW-1185">Reference proteome</keyword>
<protein>
    <submittedName>
        <fullName evidence="8">FtsW/RodA/SpoVE family cell cycle protein</fullName>
    </submittedName>
</protein>
<reference evidence="8 9" key="1">
    <citation type="journal article" date="2018" name="Int. J. Syst. Evol. Microbiol.">
        <title>Epidermidibacterium keratini gen. nov., sp. nov., a member of the family Sporichthyaceae, isolated from keratin epidermis.</title>
        <authorList>
            <person name="Lee D.G."/>
            <person name="Trujillo M.E."/>
            <person name="Kang S."/>
            <person name="Nam J.J."/>
            <person name="Kim Y.J."/>
        </authorList>
    </citation>
    <scope>NUCLEOTIDE SEQUENCE [LARGE SCALE GENOMIC DNA]</scope>
    <source>
        <strain evidence="8 9">EPI-7</strain>
    </source>
</reference>
<keyword evidence="2 7" id="KW-0812">Transmembrane</keyword>
<evidence type="ECO:0000313" key="9">
    <source>
        <dbReference type="Proteomes" id="UP000463857"/>
    </source>
</evidence>
<dbReference type="EMBL" id="CP047156">
    <property type="protein sequence ID" value="QHC00436.1"/>
    <property type="molecule type" value="Genomic_DNA"/>
</dbReference>
<feature type="transmembrane region" description="Helical" evidence="7">
    <location>
        <begin position="232"/>
        <end position="249"/>
    </location>
</feature>
<evidence type="ECO:0000256" key="3">
    <source>
        <dbReference type="ARBA" id="ARBA00022960"/>
    </source>
</evidence>
<feature type="compositionally biased region" description="Basic and acidic residues" evidence="6">
    <location>
        <begin position="550"/>
        <end position="562"/>
    </location>
</feature>
<dbReference type="PANTHER" id="PTHR30474">
    <property type="entry name" value="CELL CYCLE PROTEIN"/>
    <property type="match status" value="1"/>
</dbReference>
<dbReference type="PANTHER" id="PTHR30474:SF3">
    <property type="entry name" value="PEPTIDOGLYCAN GLYCOSYLTRANSFERASE RODA"/>
    <property type="match status" value="1"/>
</dbReference>
<dbReference type="GO" id="GO:0005886">
    <property type="term" value="C:plasma membrane"/>
    <property type="evidence" value="ECO:0007669"/>
    <property type="project" value="TreeGrafter"/>
</dbReference>
<accession>A0A7L4YMR1</accession>
<evidence type="ECO:0000256" key="1">
    <source>
        <dbReference type="ARBA" id="ARBA00004141"/>
    </source>
</evidence>
<feature type="transmembrane region" description="Helical" evidence="7">
    <location>
        <begin position="255"/>
        <end position="271"/>
    </location>
</feature>
<feature type="transmembrane region" description="Helical" evidence="7">
    <location>
        <begin position="361"/>
        <end position="381"/>
    </location>
</feature>
<dbReference type="GO" id="GO:0015648">
    <property type="term" value="F:lipid-linked peptidoglycan transporter activity"/>
    <property type="evidence" value="ECO:0007669"/>
    <property type="project" value="TreeGrafter"/>
</dbReference>
<dbReference type="InParanoid" id="A0A7L4YMR1"/>
<feature type="region of interest" description="Disordered" evidence="6">
    <location>
        <begin position="481"/>
        <end position="562"/>
    </location>
</feature>
<feature type="transmembrane region" description="Helical" evidence="7">
    <location>
        <begin position="26"/>
        <end position="43"/>
    </location>
</feature>
<proteinExistence type="predicted"/>
<dbReference type="GO" id="GO:0051301">
    <property type="term" value="P:cell division"/>
    <property type="evidence" value="ECO:0007669"/>
    <property type="project" value="InterPro"/>
</dbReference>
<feature type="transmembrane region" description="Helical" evidence="7">
    <location>
        <begin position="278"/>
        <end position="297"/>
    </location>
</feature>
<name>A0A7L4YMR1_9ACTN</name>
<comment type="subcellular location">
    <subcellularLocation>
        <location evidence="1">Membrane</location>
        <topology evidence="1">Multi-pass membrane protein</topology>
    </subcellularLocation>
</comment>
<evidence type="ECO:0000256" key="7">
    <source>
        <dbReference type="SAM" id="Phobius"/>
    </source>
</evidence>